<name>A0A182SXA4_9DIPT</name>
<reference evidence="3" key="1">
    <citation type="submission" date="2013-09" db="EMBL/GenBank/DDBJ databases">
        <title>The Genome Sequence of Anopheles maculatus species B.</title>
        <authorList>
            <consortium name="The Broad Institute Genomics Platform"/>
            <person name="Neafsey D.E."/>
            <person name="Besansky N."/>
            <person name="Howell P."/>
            <person name="Walton C."/>
            <person name="Young S.K."/>
            <person name="Zeng Q."/>
            <person name="Gargeya S."/>
            <person name="Fitzgerald M."/>
            <person name="Haas B."/>
            <person name="Abouelleil A."/>
            <person name="Allen A.W."/>
            <person name="Alvarado L."/>
            <person name="Arachchi H.M."/>
            <person name="Berlin A.M."/>
            <person name="Chapman S.B."/>
            <person name="Gainer-Dewar J."/>
            <person name="Goldberg J."/>
            <person name="Griggs A."/>
            <person name="Gujja S."/>
            <person name="Hansen M."/>
            <person name="Howarth C."/>
            <person name="Imamovic A."/>
            <person name="Ireland A."/>
            <person name="Larimer J."/>
            <person name="McCowan C."/>
            <person name="Murphy C."/>
            <person name="Pearson M."/>
            <person name="Poon T.W."/>
            <person name="Priest M."/>
            <person name="Roberts A."/>
            <person name="Saif S."/>
            <person name="Shea T."/>
            <person name="Sisk P."/>
            <person name="Sykes S."/>
            <person name="Wortman J."/>
            <person name="Nusbaum C."/>
            <person name="Birren B."/>
        </authorList>
    </citation>
    <scope>NUCLEOTIDE SEQUENCE [LARGE SCALE GENOMIC DNA]</scope>
    <source>
        <strain evidence="3">maculatus3</strain>
    </source>
</reference>
<dbReference type="Proteomes" id="UP000075901">
    <property type="component" value="Unassembled WGS sequence"/>
</dbReference>
<evidence type="ECO:0000256" key="1">
    <source>
        <dbReference type="SAM" id="MobiDB-lite"/>
    </source>
</evidence>
<evidence type="ECO:0000313" key="3">
    <source>
        <dbReference type="Proteomes" id="UP000075901"/>
    </source>
</evidence>
<reference evidence="2" key="2">
    <citation type="submission" date="2020-05" db="UniProtKB">
        <authorList>
            <consortium name="EnsemblMetazoa"/>
        </authorList>
    </citation>
    <scope>IDENTIFICATION</scope>
    <source>
        <strain evidence="2">maculatus3</strain>
    </source>
</reference>
<organism evidence="2 3">
    <name type="scientific">Anopheles maculatus</name>
    <dbReference type="NCBI Taxonomy" id="74869"/>
    <lineage>
        <taxon>Eukaryota</taxon>
        <taxon>Metazoa</taxon>
        <taxon>Ecdysozoa</taxon>
        <taxon>Arthropoda</taxon>
        <taxon>Hexapoda</taxon>
        <taxon>Insecta</taxon>
        <taxon>Pterygota</taxon>
        <taxon>Neoptera</taxon>
        <taxon>Endopterygota</taxon>
        <taxon>Diptera</taxon>
        <taxon>Nematocera</taxon>
        <taxon>Culicoidea</taxon>
        <taxon>Culicidae</taxon>
        <taxon>Anophelinae</taxon>
        <taxon>Anopheles</taxon>
        <taxon>Anopheles maculatus group</taxon>
    </lineage>
</organism>
<accession>A0A182SXA4</accession>
<dbReference type="AlphaFoldDB" id="A0A182SXA4"/>
<evidence type="ECO:0000313" key="2">
    <source>
        <dbReference type="EnsemblMetazoa" id="AMAM015303-PA"/>
    </source>
</evidence>
<proteinExistence type="predicted"/>
<keyword evidence="3" id="KW-1185">Reference proteome</keyword>
<dbReference type="EnsemblMetazoa" id="AMAM015303-RA">
    <property type="protein sequence ID" value="AMAM015303-PA"/>
    <property type="gene ID" value="AMAM015303"/>
</dbReference>
<feature type="region of interest" description="Disordered" evidence="1">
    <location>
        <begin position="303"/>
        <end position="322"/>
    </location>
</feature>
<dbReference type="VEuPathDB" id="VectorBase:AMAM015303"/>
<sequence>MVSHPDRSIARLLLMSYFPSGFWSRLITRVLADDQVVEAVRGLYPLPKELLDQCSGLEDAPALSAHWAVWQTGLSLHFGSSTVVFKMREISITCPTSPYRNPMNRFKLKQDGIWCDIDLTTSSILEIHFPCNVLRVQVPAGSAQPENAMPEDTSKPVACEIEPNIQCLTQLLALTVDHIDLLLEDWYPTLGTRFVHTSEGRFLVTRLVPCPRCLRECEERHAPNLPSQVKPCSTLNQRAMYAANGVHRHRLSIGERRTVDGGGVGVGAGSAAGVEASGGLNELPGILHDTMAAAGRKSQDSLGWSDCDSGVGQETADSSSETSIEGYTLAMAGDGSPSYSWMVEECILAAYDRKSVSCPIHGEIELSRITPDVVSTIGLINPSKDSLFGHPVAS</sequence>
<protein>
    <submittedName>
        <fullName evidence="2">Uncharacterized protein</fullName>
    </submittedName>
</protein>